<dbReference type="GO" id="GO:0015031">
    <property type="term" value="P:protein transport"/>
    <property type="evidence" value="ECO:0007669"/>
    <property type="project" value="UniProtKB-KW"/>
</dbReference>
<keyword evidence="5 13" id="KW-0812">Transmembrane</keyword>
<dbReference type="PANTHER" id="PTHR13269:SF6">
    <property type="entry name" value="NUCLEOPORIN NDC1"/>
    <property type="match status" value="1"/>
</dbReference>
<evidence type="ECO:0000256" key="1">
    <source>
        <dbReference type="ARBA" id="ARBA00004232"/>
    </source>
</evidence>
<evidence type="ECO:0000256" key="12">
    <source>
        <dbReference type="ARBA" id="ARBA00023242"/>
    </source>
</evidence>
<evidence type="ECO:0000256" key="6">
    <source>
        <dbReference type="ARBA" id="ARBA00022816"/>
    </source>
</evidence>
<dbReference type="GO" id="GO:0051028">
    <property type="term" value="P:mRNA transport"/>
    <property type="evidence" value="ECO:0007669"/>
    <property type="project" value="UniProtKB-KW"/>
</dbReference>
<evidence type="ECO:0000256" key="13">
    <source>
        <dbReference type="SAM" id="Phobius"/>
    </source>
</evidence>
<name>A0A8H7VTR1_9FUNG</name>
<accession>A0A8H7VTR1</accession>
<reference evidence="14" key="1">
    <citation type="submission" date="2021-01" db="EMBL/GenBank/DDBJ databases">
        <title>Metabolic potential, ecology and presence of endohyphal bacteria is reflected in genomic diversity of Mucoromycotina.</title>
        <authorList>
            <person name="Muszewska A."/>
            <person name="Okrasinska A."/>
            <person name="Steczkiewicz K."/>
            <person name="Drgas O."/>
            <person name="Orlowska M."/>
            <person name="Perlinska-Lenart U."/>
            <person name="Aleksandrzak-Piekarczyk T."/>
            <person name="Szatraj K."/>
            <person name="Zielenkiewicz U."/>
            <person name="Pilsyk S."/>
            <person name="Malc E."/>
            <person name="Mieczkowski P."/>
            <person name="Kruszewska J.S."/>
            <person name="Biernat P."/>
            <person name="Pawlowska J."/>
        </authorList>
    </citation>
    <scope>NUCLEOTIDE SEQUENCE</scope>
    <source>
        <strain evidence="14">WA0000018081</strain>
    </source>
</reference>
<comment type="caution">
    <text evidence="14">The sequence shown here is derived from an EMBL/GenBank/DDBJ whole genome shotgun (WGS) entry which is preliminary data.</text>
</comment>
<comment type="subcellular location">
    <subcellularLocation>
        <location evidence="1">Nucleus membrane</location>
        <topology evidence="1">Multi-pass membrane protein</topology>
    </subcellularLocation>
    <subcellularLocation>
        <location evidence="2">Nucleus</location>
        <location evidence="2">Nuclear pore complex</location>
    </subcellularLocation>
</comment>
<protein>
    <recommendedName>
        <fullName evidence="16">Nucleoporin NDC1</fullName>
    </recommendedName>
</protein>
<evidence type="ECO:0000256" key="10">
    <source>
        <dbReference type="ARBA" id="ARBA00023132"/>
    </source>
</evidence>
<keyword evidence="10" id="KW-0906">Nuclear pore complex</keyword>
<dbReference type="Proteomes" id="UP000613177">
    <property type="component" value="Unassembled WGS sequence"/>
</dbReference>
<evidence type="ECO:0008006" key="16">
    <source>
        <dbReference type="Google" id="ProtNLM"/>
    </source>
</evidence>
<keyword evidence="6" id="KW-0509">mRNA transport</keyword>
<dbReference type="GO" id="GO:0030674">
    <property type="term" value="F:protein-macromolecule adaptor activity"/>
    <property type="evidence" value="ECO:0007669"/>
    <property type="project" value="TreeGrafter"/>
</dbReference>
<keyword evidence="15" id="KW-1185">Reference proteome</keyword>
<evidence type="ECO:0000256" key="5">
    <source>
        <dbReference type="ARBA" id="ARBA00022692"/>
    </source>
</evidence>
<evidence type="ECO:0000256" key="9">
    <source>
        <dbReference type="ARBA" id="ARBA00023010"/>
    </source>
</evidence>
<dbReference type="GO" id="GO:0006999">
    <property type="term" value="P:nuclear pore organization"/>
    <property type="evidence" value="ECO:0007669"/>
    <property type="project" value="TreeGrafter"/>
</dbReference>
<gene>
    <name evidence="14" type="ORF">INT48_001728</name>
</gene>
<feature type="transmembrane region" description="Helical" evidence="13">
    <location>
        <begin position="76"/>
        <end position="95"/>
    </location>
</feature>
<comment type="similarity">
    <text evidence="3">Belongs to the NDC1 family.</text>
</comment>
<evidence type="ECO:0000256" key="3">
    <source>
        <dbReference type="ARBA" id="ARBA00005760"/>
    </source>
</evidence>
<evidence type="ECO:0000256" key="7">
    <source>
        <dbReference type="ARBA" id="ARBA00022927"/>
    </source>
</evidence>
<dbReference type="Pfam" id="PF09531">
    <property type="entry name" value="Ndc1_Nup"/>
    <property type="match status" value="1"/>
</dbReference>
<keyword evidence="9" id="KW-0811">Translocation</keyword>
<dbReference type="InterPro" id="IPR019049">
    <property type="entry name" value="Nucleoporin_prot_Ndc1/Nup"/>
</dbReference>
<dbReference type="GO" id="GO:0031965">
    <property type="term" value="C:nuclear membrane"/>
    <property type="evidence" value="ECO:0007669"/>
    <property type="project" value="UniProtKB-SubCell"/>
</dbReference>
<sequence length="623" mass="71089">MQSAFAPKPTATNKKAEPARVNSKSYTSAYSYVNSKFCKRYYVTLYMFSGLLAILFQLGFSLNYHNFYNVLSLKTFFFSLLLFTVGSTLSVLRSLKFTVWEPTYSSNIAEFLSVCTSSDNLLILAAHIISSLVVICSYFSWIMEEKYTLNFLLQPPGHYLGARQLNQEKIFIYLYAFILGFNYTVDFLVNRNFVVKINNVQQPFDYEIKNSLGTVLCKSAMRALRSFRNTYVIFVICNGSIYYFVARIFARIRVLDSPIVGFRWIDIHLFLRLIVAGILTTTVFNLSNRIYDAIYSYTLPYTDPYANQFECLIQGLSNKEHDLIRAVAFSELALLSNKRPDKRKALFNVVGNELHENAWYKIMTQCLLVIDDIRTKIDIEYNGVQPVATPTPVAKPVEQTISNRLTFSNGPIFTETKKNQVYYDDRTSSIFSEVSELAENIPAHLPQPETVITSSIGCLKKSVVVDMIKSLEFRFGSIGVLESVYADTVLRRMQTVFNKYQLVIWAVQSLGSLTSGSLKEDAYGFVQNDIEHILNSLLACLVQVEKYVQSPPTGYKKLLDQHLIPGEVEAVILALKEAIYQITTTFSSYTENFKIDNKHANNCPDHRKIVMSPIWCVENDWTS</sequence>
<evidence type="ECO:0000313" key="15">
    <source>
        <dbReference type="Proteomes" id="UP000613177"/>
    </source>
</evidence>
<dbReference type="EMBL" id="JAEPRE010000169">
    <property type="protein sequence ID" value="KAG2231067.1"/>
    <property type="molecule type" value="Genomic_DNA"/>
</dbReference>
<evidence type="ECO:0000256" key="4">
    <source>
        <dbReference type="ARBA" id="ARBA00022448"/>
    </source>
</evidence>
<keyword evidence="7" id="KW-0653">Protein transport</keyword>
<keyword evidence="4" id="KW-0813">Transport</keyword>
<evidence type="ECO:0000313" key="14">
    <source>
        <dbReference type="EMBL" id="KAG2231067.1"/>
    </source>
</evidence>
<keyword evidence="8 13" id="KW-1133">Transmembrane helix</keyword>
<keyword evidence="11 13" id="KW-0472">Membrane</keyword>
<feature type="transmembrane region" description="Helical" evidence="13">
    <location>
        <begin position="269"/>
        <end position="287"/>
    </location>
</feature>
<feature type="transmembrane region" description="Helical" evidence="13">
    <location>
        <begin position="41"/>
        <end position="64"/>
    </location>
</feature>
<keyword evidence="12" id="KW-0539">Nucleus</keyword>
<dbReference type="GO" id="GO:0005816">
    <property type="term" value="C:spindle pole body"/>
    <property type="evidence" value="ECO:0007669"/>
    <property type="project" value="TreeGrafter"/>
</dbReference>
<feature type="transmembrane region" description="Helical" evidence="13">
    <location>
        <begin position="170"/>
        <end position="189"/>
    </location>
</feature>
<dbReference type="GO" id="GO:0070762">
    <property type="term" value="C:nuclear pore transmembrane ring"/>
    <property type="evidence" value="ECO:0007669"/>
    <property type="project" value="TreeGrafter"/>
</dbReference>
<evidence type="ECO:0000256" key="2">
    <source>
        <dbReference type="ARBA" id="ARBA00004567"/>
    </source>
</evidence>
<feature type="transmembrane region" description="Helical" evidence="13">
    <location>
        <begin position="231"/>
        <end position="249"/>
    </location>
</feature>
<organism evidence="14 15">
    <name type="scientific">Thamnidium elegans</name>
    <dbReference type="NCBI Taxonomy" id="101142"/>
    <lineage>
        <taxon>Eukaryota</taxon>
        <taxon>Fungi</taxon>
        <taxon>Fungi incertae sedis</taxon>
        <taxon>Mucoromycota</taxon>
        <taxon>Mucoromycotina</taxon>
        <taxon>Mucoromycetes</taxon>
        <taxon>Mucorales</taxon>
        <taxon>Mucorineae</taxon>
        <taxon>Mucoraceae</taxon>
        <taxon>Thamnidium</taxon>
    </lineage>
</organism>
<evidence type="ECO:0000256" key="8">
    <source>
        <dbReference type="ARBA" id="ARBA00022989"/>
    </source>
</evidence>
<dbReference type="AlphaFoldDB" id="A0A8H7VTR1"/>
<evidence type="ECO:0000256" key="11">
    <source>
        <dbReference type="ARBA" id="ARBA00023136"/>
    </source>
</evidence>
<dbReference type="PANTHER" id="PTHR13269">
    <property type="entry name" value="NUCLEOPORIN NDC1"/>
    <property type="match status" value="1"/>
</dbReference>
<feature type="transmembrane region" description="Helical" evidence="13">
    <location>
        <begin position="121"/>
        <end position="143"/>
    </location>
</feature>
<dbReference type="GO" id="GO:0070631">
    <property type="term" value="P:spindle pole body localization"/>
    <property type="evidence" value="ECO:0007669"/>
    <property type="project" value="TreeGrafter"/>
</dbReference>
<proteinExistence type="inferred from homology"/>